<sequence length="212" mass="24515">MPLLWLRRLRSDDDDDDILRSWPSDAYVRFSFEQDLKHPLELPDDVEPRERAEAAEPPPLSRDETNLFDTFPRIVFGGYRRYYQSNPDLLLAPHTPKRREKKPPKEDPWSWHSLNFTGKQSPQRSRRRRRRTSSTSTTTHTSTSSTLSTGNGGSPPPLREKPRIRRSVGGTPLVDKSYPWPQWLWPDSDPAPAHDKVCEASDEKGSEEKTVQ</sequence>
<feature type="compositionally biased region" description="Basic and acidic residues" evidence="1">
    <location>
        <begin position="39"/>
        <end position="54"/>
    </location>
</feature>
<evidence type="ECO:0000313" key="2">
    <source>
        <dbReference type="EMBL" id="GAT45986.1"/>
    </source>
</evidence>
<feature type="region of interest" description="Disordered" evidence="1">
    <location>
        <begin position="89"/>
        <end position="212"/>
    </location>
</feature>
<feature type="region of interest" description="Disordered" evidence="1">
    <location>
        <begin position="39"/>
        <end position="66"/>
    </location>
</feature>
<name>A0ABQ0L821_MYCCL</name>
<feature type="compositionally biased region" description="Low complexity" evidence="1">
    <location>
        <begin position="133"/>
        <end position="149"/>
    </location>
</feature>
<keyword evidence="3" id="KW-1185">Reference proteome</keyword>
<evidence type="ECO:0000313" key="3">
    <source>
        <dbReference type="Proteomes" id="UP000815677"/>
    </source>
</evidence>
<gene>
    <name evidence="2" type="ORF">MCHLO_03534</name>
</gene>
<protein>
    <submittedName>
        <fullName evidence="2">Uncharacterized protein</fullName>
    </submittedName>
</protein>
<proteinExistence type="predicted"/>
<feature type="compositionally biased region" description="Basic and acidic residues" evidence="1">
    <location>
        <begin position="192"/>
        <end position="212"/>
    </location>
</feature>
<accession>A0ABQ0L821</accession>
<dbReference type="EMBL" id="DF842035">
    <property type="protein sequence ID" value="GAT45986.1"/>
    <property type="molecule type" value="Genomic_DNA"/>
</dbReference>
<reference evidence="2" key="1">
    <citation type="submission" date="2014-09" db="EMBL/GenBank/DDBJ databases">
        <title>Genome sequence of the luminous mushroom Mycena chlorophos for searching fungal bioluminescence genes.</title>
        <authorList>
            <person name="Tanaka Y."/>
            <person name="Kasuga D."/>
            <person name="Oba Y."/>
            <person name="Hase S."/>
            <person name="Sato K."/>
            <person name="Oba Y."/>
            <person name="Sakakibara Y."/>
        </authorList>
    </citation>
    <scope>NUCLEOTIDE SEQUENCE</scope>
</reference>
<evidence type="ECO:0000256" key="1">
    <source>
        <dbReference type="SAM" id="MobiDB-lite"/>
    </source>
</evidence>
<organism evidence="2 3">
    <name type="scientific">Mycena chlorophos</name>
    <name type="common">Agaric fungus</name>
    <name type="synonym">Agaricus chlorophos</name>
    <dbReference type="NCBI Taxonomy" id="658473"/>
    <lineage>
        <taxon>Eukaryota</taxon>
        <taxon>Fungi</taxon>
        <taxon>Dikarya</taxon>
        <taxon>Basidiomycota</taxon>
        <taxon>Agaricomycotina</taxon>
        <taxon>Agaricomycetes</taxon>
        <taxon>Agaricomycetidae</taxon>
        <taxon>Agaricales</taxon>
        <taxon>Marasmiineae</taxon>
        <taxon>Mycenaceae</taxon>
        <taxon>Mycena</taxon>
    </lineage>
</organism>
<dbReference type="Proteomes" id="UP000815677">
    <property type="component" value="Unassembled WGS sequence"/>
</dbReference>
<feature type="compositionally biased region" description="Polar residues" evidence="1">
    <location>
        <begin position="112"/>
        <end position="123"/>
    </location>
</feature>